<evidence type="ECO:0000256" key="8">
    <source>
        <dbReference type="ARBA" id="ARBA00023136"/>
    </source>
</evidence>
<feature type="transmembrane region" description="Helical" evidence="10">
    <location>
        <begin position="276"/>
        <end position="293"/>
    </location>
</feature>
<dbReference type="InterPro" id="IPR017871">
    <property type="entry name" value="ABC_transporter-like_CS"/>
</dbReference>
<evidence type="ECO:0000313" key="13">
    <source>
        <dbReference type="EMBL" id="SEB67737.1"/>
    </source>
</evidence>
<feature type="transmembrane region" description="Helical" evidence="10">
    <location>
        <begin position="12"/>
        <end position="38"/>
    </location>
</feature>
<protein>
    <submittedName>
        <fullName evidence="13">ABC-type bacteriocin/lantibiotic exporter, contains an N-terminal double-glycine peptidase domain</fullName>
    </submittedName>
</protein>
<dbReference type="InterPro" id="IPR003439">
    <property type="entry name" value="ABC_transporter-like_ATP-bd"/>
</dbReference>
<evidence type="ECO:0000259" key="12">
    <source>
        <dbReference type="PROSITE" id="PS50929"/>
    </source>
</evidence>
<evidence type="ECO:0000259" key="11">
    <source>
        <dbReference type="PROSITE" id="PS50893"/>
    </source>
</evidence>
<evidence type="ECO:0000256" key="2">
    <source>
        <dbReference type="ARBA" id="ARBA00022448"/>
    </source>
</evidence>
<evidence type="ECO:0000313" key="14">
    <source>
        <dbReference type="Proteomes" id="UP000198742"/>
    </source>
</evidence>
<name>A0A1H4LAG6_9ACTN</name>
<dbReference type="PROSITE" id="PS50893">
    <property type="entry name" value="ABC_TRANSPORTER_2"/>
    <property type="match status" value="1"/>
</dbReference>
<dbReference type="PANTHER" id="PTHR24221:SF654">
    <property type="entry name" value="ATP-BINDING CASSETTE SUB-FAMILY B MEMBER 6"/>
    <property type="match status" value="1"/>
</dbReference>
<dbReference type="Gene3D" id="3.40.50.300">
    <property type="entry name" value="P-loop containing nucleotide triphosphate hydrolases"/>
    <property type="match status" value="1"/>
</dbReference>
<evidence type="ECO:0000256" key="1">
    <source>
        <dbReference type="ARBA" id="ARBA00004651"/>
    </source>
</evidence>
<evidence type="ECO:0000256" key="6">
    <source>
        <dbReference type="ARBA" id="ARBA00022840"/>
    </source>
</evidence>
<evidence type="ECO:0000256" key="7">
    <source>
        <dbReference type="ARBA" id="ARBA00022989"/>
    </source>
</evidence>
<dbReference type="FunFam" id="3.40.50.300:FF:000299">
    <property type="entry name" value="ABC transporter ATP-binding protein/permease"/>
    <property type="match status" value="1"/>
</dbReference>
<feature type="transmembrane region" description="Helical" evidence="10">
    <location>
        <begin position="61"/>
        <end position="86"/>
    </location>
</feature>
<feature type="domain" description="ABC transporter" evidence="11">
    <location>
        <begin position="343"/>
        <end position="579"/>
    </location>
</feature>
<dbReference type="GO" id="GO:0005886">
    <property type="term" value="C:plasma membrane"/>
    <property type="evidence" value="ECO:0007669"/>
    <property type="project" value="UniProtKB-SubCell"/>
</dbReference>
<dbReference type="AlphaFoldDB" id="A0A1H4LAG6"/>
<dbReference type="GO" id="GO:0140359">
    <property type="term" value="F:ABC-type transporter activity"/>
    <property type="evidence" value="ECO:0007669"/>
    <property type="project" value="InterPro"/>
</dbReference>
<dbReference type="SMART" id="SM00382">
    <property type="entry name" value="AAA"/>
    <property type="match status" value="1"/>
</dbReference>
<dbReference type="EMBL" id="FNRT01000002">
    <property type="protein sequence ID" value="SEB67737.1"/>
    <property type="molecule type" value="Genomic_DNA"/>
</dbReference>
<dbReference type="Proteomes" id="UP000198742">
    <property type="component" value="Unassembled WGS sequence"/>
</dbReference>
<dbReference type="PROSITE" id="PS00211">
    <property type="entry name" value="ABC_TRANSPORTER_1"/>
    <property type="match status" value="1"/>
</dbReference>
<dbReference type="SUPFAM" id="SSF90123">
    <property type="entry name" value="ABC transporter transmembrane region"/>
    <property type="match status" value="1"/>
</dbReference>
<dbReference type="GO" id="GO:0005524">
    <property type="term" value="F:ATP binding"/>
    <property type="evidence" value="ECO:0007669"/>
    <property type="project" value="UniProtKB-KW"/>
</dbReference>
<dbReference type="InterPro" id="IPR039421">
    <property type="entry name" value="Type_1_exporter"/>
</dbReference>
<evidence type="ECO:0000256" key="9">
    <source>
        <dbReference type="ARBA" id="ARBA00061644"/>
    </source>
</evidence>
<accession>A0A1H4LAG6</accession>
<sequence length="582" mass="62333">MFDRLTTRRFSLALAGSIVISLVEVLATLMVIPLMQLITQTESGVLDKIRHVLGDPADDTLAIVLAAAVGIGFIGRSVLSLAIRWWTIGFVSRRMVDLSAELMRYYLHAPYSMHVQRGSADLLRRVNDSVNNVFGMVLVPAVGVVTDAVTVAGMTVALLVAAPLPTLVAVLIFGLGGYLLQRYSKRRVMHASWAITDANLISMRYALQSFGGIKEIKLRNEQEIFVDGFADAKMASAMQGRIITFLSDFPKYATETLFVIGIGAMTSVLFAQQSSGHALAVLALFAVAGFRVMPGSVRIVASLNTIRSGGPALDLIEDDIRAMRATPPARVVARDPMPLRKELRLESVSFRYDDSTTDVLTECSLNVPAGSSLALVGGSGAGKSTLVDLILGLQTPASGAITADGEDTVAGRTGWQAGLAVVPQDVFLLDGSLRDNITFSPDGQASDDKLMEEVVASAQLADLVAELPEGLETHVGERGTRLSGGQRQRVGIARALYRDPQLLVLDEATSALDNATEHRISDTVRGLHGDTTLVIVAHRLSTVRHCDQIALLSSGRVAATGTFDELRATNQEFARLVELGTL</sequence>
<feature type="transmembrane region" description="Helical" evidence="10">
    <location>
        <begin position="158"/>
        <end position="180"/>
    </location>
</feature>
<dbReference type="InterPro" id="IPR003593">
    <property type="entry name" value="AAA+_ATPase"/>
</dbReference>
<dbReference type="STRING" id="402596.SAMN04489844_0823"/>
<keyword evidence="3" id="KW-1003">Cell membrane</keyword>
<keyword evidence="7 10" id="KW-1133">Transmembrane helix</keyword>
<dbReference type="InterPro" id="IPR011527">
    <property type="entry name" value="ABC1_TM_dom"/>
</dbReference>
<keyword evidence="8 10" id="KW-0472">Membrane</keyword>
<comment type="subcellular location">
    <subcellularLocation>
        <location evidence="1">Cell membrane</location>
        <topology evidence="1">Multi-pass membrane protein</topology>
    </subcellularLocation>
</comment>
<feature type="transmembrane region" description="Helical" evidence="10">
    <location>
        <begin position="133"/>
        <end position="152"/>
    </location>
</feature>
<gene>
    <name evidence="13" type="ORF">SAMN04489844_0823</name>
</gene>
<feature type="domain" description="ABC transmembrane type-1" evidence="12">
    <location>
        <begin position="12"/>
        <end position="308"/>
    </location>
</feature>
<evidence type="ECO:0000256" key="10">
    <source>
        <dbReference type="SAM" id="Phobius"/>
    </source>
</evidence>
<dbReference type="GO" id="GO:0016887">
    <property type="term" value="F:ATP hydrolysis activity"/>
    <property type="evidence" value="ECO:0007669"/>
    <property type="project" value="InterPro"/>
</dbReference>
<evidence type="ECO:0000256" key="5">
    <source>
        <dbReference type="ARBA" id="ARBA00022741"/>
    </source>
</evidence>
<proteinExistence type="inferred from homology"/>
<dbReference type="SUPFAM" id="SSF52540">
    <property type="entry name" value="P-loop containing nucleoside triphosphate hydrolases"/>
    <property type="match status" value="1"/>
</dbReference>
<dbReference type="Pfam" id="PF00005">
    <property type="entry name" value="ABC_tran"/>
    <property type="match status" value="1"/>
</dbReference>
<dbReference type="GO" id="GO:0034040">
    <property type="term" value="F:ATPase-coupled lipid transmembrane transporter activity"/>
    <property type="evidence" value="ECO:0007669"/>
    <property type="project" value="TreeGrafter"/>
</dbReference>
<keyword evidence="14" id="KW-1185">Reference proteome</keyword>
<keyword evidence="2" id="KW-0813">Transport</keyword>
<comment type="similarity">
    <text evidence="9">Belongs to the ABC transporter superfamily. Lipid exporter (TC 3.A.1.106) family.</text>
</comment>
<dbReference type="Gene3D" id="1.20.1560.10">
    <property type="entry name" value="ABC transporter type 1, transmembrane domain"/>
    <property type="match status" value="1"/>
</dbReference>
<dbReference type="InterPro" id="IPR036640">
    <property type="entry name" value="ABC1_TM_sf"/>
</dbReference>
<keyword evidence="6" id="KW-0067">ATP-binding</keyword>
<dbReference type="PANTHER" id="PTHR24221">
    <property type="entry name" value="ATP-BINDING CASSETTE SUB-FAMILY B"/>
    <property type="match status" value="1"/>
</dbReference>
<evidence type="ECO:0000256" key="3">
    <source>
        <dbReference type="ARBA" id="ARBA00022475"/>
    </source>
</evidence>
<keyword evidence="4 10" id="KW-0812">Transmembrane</keyword>
<reference evidence="14" key="1">
    <citation type="submission" date="2016-10" db="EMBL/GenBank/DDBJ databases">
        <authorList>
            <person name="Varghese N."/>
            <person name="Submissions S."/>
        </authorList>
    </citation>
    <scope>NUCLEOTIDE SEQUENCE [LARGE SCALE GENOMIC DNA]</scope>
    <source>
        <strain evidence="14">DSM 22017</strain>
    </source>
</reference>
<keyword evidence="5" id="KW-0547">Nucleotide-binding</keyword>
<organism evidence="13 14">
    <name type="scientific">Nocardioides exalbidus</name>
    <dbReference type="NCBI Taxonomy" id="402596"/>
    <lineage>
        <taxon>Bacteria</taxon>
        <taxon>Bacillati</taxon>
        <taxon>Actinomycetota</taxon>
        <taxon>Actinomycetes</taxon>
        <taxon>Propionibacteriales</taxon>
        <taxon>Nocardioidaceae</taxon>
        <taxon>Nocardioides</taxon>
    </lineage>
</organism>
<evidence type="ECO:0000256" key="4">
    <source>
        <dbReference type="ARBA" id="ARBA00022692"/>
    </source>
</evidence>
<dbReference type="Pfam" id="PF00664">
    <property type="entry name" value="ABC_membrane"/>
    <property type="match status" value="1"/>
</dbReference>
<dbReference type="InterPro" id="IPR027417">
    <property type="entry name" value="P-loop_NTPase"/>
</dbReference>
<dbReference type="PROSITE" id="PS50929">
    <property type="entry name" value="ABC_TM1F"/>
    <property type="match status" value="1"/>
</dbReference>